<dbReference type="OrthoDB" id="273727at2759"/>
<reference evidence="4" key="1">
    <citation type="journal article" date="2021" name="Microbiol. Resour. Announc.">
        <title>LGAAP: Leishmaniinae Genome Assembly and Annotation Pipeline.</title>
        <authorList>
            <person name="Almutairi H."/>
            <person name="Urbaniak M.D."/>
            <person name="Bates M.D."/>
            <person name="Jariyapan N."/>
            <person name="Kwakye-Nuako G."/>
            <person name="Thomaz-Soccol V."/>
            <person name="Al-Salem W.S."/>
            <person name="Dillon R.J."/>
            <person name="Bates P.A."/>
            <person name="Gatherer D."/>
        </authorList>
    </citation>
    <scope>NUCLEOTIDE SEQUENCE [LARGE SCALE GENOMIC DNA]</scope>
</reference>
<evidence type="ECO:0000313" key="4">
    <source>
        <dbReference type="Proteomes" id="UP000673552"/>
    </source>
</evidence>
<evidence type="ECO:0000256" key="1">
    <source>
        <dbReference type="SAM" id="MobiDB-lite"/>
    </source>
</evidence>
<feature type="signal peptide" evidence="2">
    <location>
        <begin position="1"/>
        <end position="27"/>
    </location>
</feature>
<keyword evidence="2" id="KW-0732">Signal</keyword>
<name>A0A836L1H5_9TRYP</name>
<sequence>MVRVGAKRERPCMLVLHVSLRVTAVLAAKGPEETYEGVGPSASLRGSLMWRTPDTATVYAKAVVHSVRAYWQLLGGVRYAGSDALTLVSAVWSGIDAAAPEAKMVAQAGECAGDASQLVYPSTSTNLPAAMRSKQQRQVRGSATQRRSGVLRCAVRLARSVYGDAGAVYLLRAACACVTQATVAMPVSLMVDNDGGAPAVTDASKNSAQRKRRGRAEDDDVGDAIEQACHAAVRVVRVEHVLPSRQRR</sequence>
<dbReference type="AlphaFoldDB" id="A0A836L1H5"/>
<protein>
    <submittedName>
        <fullName evidence="3">Uncharacterized protein</fullName>
    </submittedName>
</protein>
<dbReference type="GeneID" id="92517431"/>
<dbReference type="RefSeq" id="XP_067180764.1">
    <property type="nucleotide sequence ID" value="XM_067324919.1"/>
</dbReference>
<proteinExistence type="predicted"/>
<feature type="region of interest" description="Disordered" evidence="1">
    <location>
        <begin position="199"/>
        <end position="220"/>
    </location>
</feature>
<dbReference type="EMBL" id="JAFEUZ010000009">
    <property type="protein sequence ID" value="KAG5485468.1"/>
    <property type="molecule type" value="Genomic_DNA"/>
</dbReference>
<organism evidence="3 4">
    <name type="scientific">Leishmania martiniquensis</name>
    <dbReference type="NCBI Taxonomy" id="1580590"/>
    <lineage>
        <taxon>Eukaryota</taxon>
        <taxon>Discoba</taxon>
        <taxon>Euglenozoa</taxon>
        <taxon>Kinetoplastea</taxon>
        <taxon>Metakinetoplastina</taxon>
        <taxon>Trypanosomatida</taxon>
        <taxon>Trypanosomatidae</taxon>
        <taxon>Leishmaniinae</taxon>
        <taxon>Leishmania</taxon>
    </lineage>
</organism>
<accession>A0A836L1H5</accession>
<evidence type="ECO:0000313" key="3">
    <source>
        <dbReference type="EMBL" id="KAG5485468.1"/>
    </source>
</evidence>
<gene>
    <name evidence="3" type="ORF">LSCM1_07552</name>
</gene>
<keyword evidence="4" id="KW-1185">Reference proteome</keyword>
<dbReference type="Proteomes" id="UP000673552">
    <property type="component" value="Unassembled WGS sequence"/>
</dbReference>
<dbReference type="KEGG" id="lmat:92517431"/>
<evidence type="ECO:0000256" key="2">
    <source>
        <dbReference type="SAM" id="SignalP"/>
    </source>
</evidence>
<comment type="caution">
    <text evidence="3">The sequence shown here is derived from an EMBL/GenBank/DDBJ whole genome shotgun (WGS) entry which is preliminary data.</text>
</comment>
<feature type="chain" id="PRO_5032782555" evidence="2">
    <location>
        <begin position="28"/>
        <end position="248"/>
    </location>
</feature>
<reference evidence="4" key="2">
    <citation type="journal article" date="2021" name="Sci. Data">
        <title>Chromosome-scale genome sequencing, assembly and annotation of six genomes from subfamily Leishmaniinae.</title>
        <authorList>
            <person name="Almutairi H."/>
            <person name="Urbaniak M.D."/>
            <person name="Bates M.D."/>
            <person name="Jariyapan N."/>
            <person name="Kwakye-Nuako G."/>
            <person name="Thomaz Soccol V."/>
            <person name="Al-Salem W.S."/>
            <person name="Dillon R.J."/>
            <person name="Bates P.A."/>
            <person name="Gatherer D."/>
        </authorList>
    </citation>
    <scope>NUCLEOTIDE SEQUENCE [LARGE SCALE GENOMIC DNA]</scope>
</reference>